<feature type="transmembrane region" description="Helical" evidence="6">
    <location>
        <begin position="98"/>
        <end position="122"/>
    </location>
</feature>
<feature type="transmembrane region" description="Helical" evidence="6">
    <location>
        <begin position="56"/>
        <end position="78"/>
    </location>
</feature>
<evidence type="ECO:0000256" key="6">
    <source>
        <dbReference type="SAM" id="Phobius"/>
    </source>
</evidence>
<evidence type="ECO:0000256" key="4">
    <source>
        <dbReference type="ARBA" id="ARBA00023136"/>
    </source>
</evidence>
<evidence type="ECO:0000313" key="9">
    <source>
        <dbReference type="Proteomes" id="UP000722485"/>
    </source>
</evidence>
<comment type="subcellular location">
    <subcellularLocation>
        <location evidence="1">Membrane</location>
        <topology evidence="1">Multi-pass membrane protein</topology>
    </subcellularLocation>
</comment>
<keyword evidence="4 6" id="KW-0472">Membrane</keyword>
<dbReference type="PANTHER" id="PTHR23501:SF3">
    <property type="entry name" value="MAJOR FACILITATOR SUPERFAMILY (MFS) PROFILE DOMAIN-CONTAINING PROTEIN"/>
    <property type="match status" value="1"/>
</dbReference>
<evidence type="ECO:0000256" key="1">
    <source>
        <dbReference type="ARBA" id="ARBA00004141"/>
    </source>
</evidence>
<evidence type="ECO:0000259" key="7">
    <source>
        <dbReference type="PROSITE" id="PS50850"/>
    </source>
</evidence>
<feature type="transmembrane region" description="Helical" evidence="6">
    <location>
        <begin position="222"/>
        <end position="243"/>
    </location>
</feature>
<dbReference type="OrthoDB" id="5102953at2759"/>
<reference evidence="8" key="1">
    <citation type="submission" date="2020-03" db="EMBL/GenBank/DDBJ databases">
        <title>Draft Genome Sequence of Cylindrodendrum hubeiense.</title>
        <authorList>
            <person name="Buettner E."/>
            <person name="Kellner H."/>
        </authorList>
    </citation>
    <scope>NUCLEOTIDE SEQUENCE</scope>
    <source>
        <strain evidence="8">IHI 201604</strain>
    </source>
</reference>
<dbReference type="Pfam" id="PF07690">
    <property type="entry name" value="MFS_1"/>
    <property type="match status" value="1"/>
</dbReference>
<dbReference type="PROSITE" id="PS50850">
    <property type="entry name" value="MFS"/>
    <property type="match status" value="1"/>
</dbReference>
<dbReference type="GO" id="GO:0005886">
    <property type="term" value="C:plasma membrane"/>
    <property type="evidence" value="ECO:0007669"/>
    <property type="project" value="TreeGrafter"/>
</dbReference>
<dbReference type="GO" id="GO:0022857">
    <property type="term" value="F:transmembrane transporter activity"/>
    <property type="evidence" value="ECO:0007669"/>
    <property type="project" value="InterPro"/>
</dbReference>
<feature type="domain" description="Major facilitator superfamily (MFS) profile" evidence="7">
    <location>
        <begin position="69"/>
        <end position="338"/>
    </location>
</feature>
<dbReference type="SUPFAM" id="SSF103473">
    <property type="entry name" value="MFS general substrate transporter"/>
    <property type="match status" value="1"/>
</dbReference>
<dbReference type="InterPro" id="IPR036259">
    <property type="entry name" value="MFS_trans_sf"/>
</dbReference>
<organism evidence="8 9">
    <name type="scientific">Cylindrodendrum hubeiense</name>
    <dbReference type="NCBI Taxonomy" id="595255"/>
    <lineage>
        <taxon>Eukaryota</taxon>
        <taxon>Fungi</taxon>
        <taxon>Dikarya</taxon>
        <taxon>Ascomycota</taxon>
        <taxon>Pezizomycotina</taxon>
        <taxon>Sordariomycetes</taxon>
        <taxon>Hypocreomycetidae</taxon>
        <taxon>Hypocreales</taxon>
        <taxon>Nectriaceae</taxon>
        <taxon>Cylindrodendrum</taxon>
    </lineage>
</organism>
<sequence length="338" mass="36512">MRSVSDHDVGVQSSSYSALDHDEDLDPLISHENAVNGDSDSTAASGIQPGVQNMEAVAMAWTTGALVFAYVMIWLTYFVEGTLSGTLGILTPYVTSSFALHSFTPTVGILSSVVGGVTNLSLAKVLDVFGRPQGYLFCILLATVGLIMMTSCHSVQAFAAAQVLQTVGNNGIQYSLNVFVADTSSLRNRGLMQAIVISPNLITCWLAGPISSAFLNGPGWRWAFGMFTLLVPSITLPLFNLLLNNQSKARKLGLIPHRHDHCDRSALQSFLHYCRQFDAAGLILLSTGIALLLLPFNLYALRGWNSTLVVEMIAVGSVFMIGSLHFICHVIQQFLVLE</sequence>
<dbReference type="Proteomes" id="UP000722485">
    <property type="component" value="Unassembled WGS sequence"/>
</dbReference>
<keyword evidence="3 6" id="KW-1133">Transmembrane helix</keyword>
<gene>
    <name evidence="8" type="ORF">G7Z17_g987</name>
</gene>
<evidence type="ECO:0000313" key="8">
    <source>
        <dbReference type="EMBL" id="KAF7556942.1"/>
    </source>
</evidence>
<keyword evidence="5" id="KW-0325">Glycoprotein</keyword>
<keyword evidence="2 6" id="KW-0812">Transmembrane</keyword>
<dbReference type="InterPro" id="IPR011701">
    <property type="entry name" value="MFS"/>
</dbReference>
<evidence type="ECO:0000256" key="5">
    <source>
        <dbReference type="ARBA" id="ARBA00023180"/>
    </source>
</evidence>
<dbReference type="InterPro" id="IPR020846">
    <property type="entry name" value="MFS_dom"/>
</dbReference>
<accession>A0A9P5HM86</accession>
<comment type="caution">
    <text evidence="8">The sequence shown here is derived from an EMBL/GenBank/DDBJ whole genome shotgun (WGS) entry which is preliminary data.</text>
</comment>
<dbReference type="PANTHER" id="PTHR23501">
    <property type="entry name" value="MAJOR FACILITATOR SUPERFAMILY"/>
    <property type="match status" value="1"/>
</dbReference>
<proteinExistence type="predicted"/>
<dbReference type="AlphaFoldDB" id="A0A9P5HM86"/>
<dbReference type="EMBL" id="JAANBB010000008">
    <property type="protein sequence ID" value="KAF7556942.1"/>
    <property type="molecule type" value="Genomic_DNA"/>
</dbReference>
<name>A0A9P5HM86_9HYPO</name>
<feature type="transmembrane region" description="Helical" evidence="6">
    <location>
        <begin position="279"/>
        <end position="300"/>
    </location>
</feature>
<keyword evidence="9" id="KW-1185">Reference proteome</keyword>
<dbReference type="Gene3D" id="1.20.1250.20">
    <property type="entry name" value="MFS general substrate transporter like domains"/>
    <property type="match status" value="1"/>
</dbReference>
<feature type="transmembrane region" description="Helical" evidence="6">
    <location>
        <begin position="134"/>
        <end position="159"/>
    </location>
</feature>
<protein>
    <recommendedName>
        <fullName evidence="7">Major facilitator superfamily (MFS) profile domain-containing protein</fullName>
    </recommendedName>
</protein>
<evidence type="ECO:0000256" key="3">
    <source>
        <dbReference type="ARBA" id="ARBA00022989"/>
    </source>
</evidence>
<feature type="transmembrane region" description="Helical" evidence="6">
    <location>
        <begin position="312"/>
        <end position="337"/>
    </location>
</feature>
<evidence type="ECO:0000256" key="2">
    <source>
        <dbReference type="ARBA" id="ARBA00022692"/>
    </source>
</evidence>